<dbReference type="InterPro" id="IPR036409">
    <property type="entry name" value="Aldolase_II/adducin_N_sf"/>
</dbReference>
<evidence type="ECO:0000313" key="4">
    <source>
        <dbReference type="EMBL" id="MPV90204.1"/>
    </source>
</evidence>
<dbReference type="OrthoDB" id="3729465at2"/>
<evidence type="ECO:0000256" key="2">
    <source>
        <dbReference type="ARBA" id="ARBA00023239"/>
    </source>
</evidence>
<evidence type="ECO:0000259" key="3">
    <source>
        <dbReference type="SMART" id="SM01007"/>
    </source>
</evidence>
<feature type="domain" description="Class II aldolase/adducin N-terminal" evidence="3">
    <location>
        <begin position="10"/>
        <end position="182"/>
    </location>
</feature>
<dbReference type="PANTHER" id="PTHR22789">
    <property type="entry name" value="FUCULOSE PHOSPHATE ALDOLASE"/>
    <property type="match status" value="1"/>
</dbReference>
<organism evidence="4 5">
    <name type="scientific">Georgenia ruanii</name>
    <dbReference type="NCBI Taxonomy" id="348442"/>
    <lineage>
        <taxon>Bacteria</taxon>
        <taxon>Bacillati</taxon>
        <taxon>Actinomycetota</taxon>
        <taxon>Actinomycetes</taxon>
        <taxon>Micrococcales</taxon>
        <taxon>Bogoriellaceae</taxon>
        <taxon>Georgenia</taxon>
    </lineage>
</organism>
<keyword evidence="1" id="KW-0479">Metal-binding</keyword>
<dbReference type="GO" id="GO:0046872">
    <property type="term" value="F:metal ion binding"/>
    <property type="evidence" value="ECO:0007669"/>
    <property type="project" value="UniProtKB-KW"/>
</dbReference>
<comment type="caution">
    <text evidence="4">The sequence shown here is derived from an EMBL/GenBank/DDBJ whole genome shotgun (WGS) entry which is preliminary data.</text>
</comment>
<name>A0A7J9V2N0_9MICO</name>
<dbReference type="InterPro" id="IPR050197">
    <property type="entry name" value="Aldolase_class_II_sugar_metab"/>
</dbReference>
<evidence type="ECO:0000256" key="1">
    <source>
        <dbReference type="ARBA" id="ARBA00022723"/>
    </source>
</evidence>
<keyword evidence="2" id="KW-0456">Lyase</keyword>
<dbReference type="AlphaFoldDB" id="A0A7J9V2N0"/>
<accession>A0A7J9V2N0</accession>
<dbReference type="GO" id="GO:0005829">
    <property type="term" value="C:cytosol"/>
    <property type="evidence" value="ECO:0007669"/>
    <property type="project" value="TreeGrafter"/>
</dbReference>
<dbReference type="SUPFAM" id="SSF53639">
    <property type="entry name" value="AraD/HMP-PK domain-like"/>
    <property type="match status" value="1"/>
</dbReference>
<dbReference type="InterPro" id="IPR001303">
    <property type="entry name" value="Aldolase_II/adducin_N"/>
</dbReference>
<dbReference type="Proteomes" id="UP000429644">
    <property type="component" value="Unassembled WGS sequence"/>
</dbReference>
<protein>
    <submittedName>
        <fullName evidence="4">Class II aldolase/adducin family protein</fullName>
    </submittedName>
</protein>
<dbReference type="EMBL" id="WHPD01003477">
    <property type="protein sequence ID" value="MPV90204.1"/>
    <property type="molecule type" value="Genomic_DNA"/>
</dbReference>
<proteinExistence type="predicted"/>
<dbReference type="SMART" id="SM01007">
    <property type="entry name" value="Aldolase_II"/>
    <property type="match status" value="1"/>
</dbReference>
<evidence type="ECO:0000313" key="5">
    <source>
        <dbReference type="Proteomes" id="UP000429644"/>
    </source>
</evidence>
<reference evidence="4 5" key="1">
    <citation type="submission" date="2019-10" db="EMBL/GenBank/DDBJ databases">
        <title>Georgenia wutianyii sp. nov. and Georgenia yuyongxinii sp. nov. isolated from plateau pika (Ochotona curzoniae) in the Qinghai-Tibet plateau of China.</title>
        <authorList>
            <person name="Tian Z."/>
        </authorList>
    </citation>
    <scope>NUCLEOTIDE SEQUENCE [LARGE SCALE GENOMIC DNA]</scope>
    <source>
        <strain evidence="4 5">JCM 15130</strain>
    </source>
</reference>
<gene>
    <name evidence="4" type="ORF">GB882_16145</name>
</gene>
<dbReference type="GO" id="GO:0019323">
    <property type="term" value="P:pentose catabolic process"/>
    <property type="evidence" value="ECO:0007669"/>
    <property type="project" value="TreeGrafter"/>
</dbReference>
<dbReference type="PANTHER" id="PTHR22789:SF0">
    <property type="entry name" value="3-OXO-TETRONATE 4-PHOSPHATE DECARBOXYLASE-RELATED"/>
    <property type="match status" value="1"/>
</dbReference>
<dbReference type="GO" id="GO:0016832">
    <property type="term" value="F:aldehyde-lyase activity"/>
    <property type="evidence" value="ECO:0007669"/>
    <property type="project" value="TreeGrafter"/>
</dbReference>
<dbReference type="Pfam" id="PF00596">
    <property type="entry name" value="Aldolase_II"/>
    <property type="match status" value="1"/>
</dbReference>
<sequence length="221" mass="23038">MPPVAEAAGRLLAQAGHALARHGLVTAFGHVSTRMDGTTWAITAPLPLGRLTPEAVQVLDLAAPDLGDGVPREAWIHRAIAHVRPDVGAVCRAQPPTATALAAAGVPVRPLHGQGAFLGPVVPVHDDPRLVREPDAAVRLAETLGAAPAVVMRGNGAVTVGGDVAEAVALMWVLEQSARLTATAAASGTPRPLDDDEQAAWRTVAPELLHRIWNYLNEEES</sequence>
<dbReference type="Gene3D" id="3.40.225.10">
    <property type="entry name" value="Class II aldolase/adducin N-terminal domain"/>
    <property type="match status" value="1"/>
</dbReference>
<keyword evidence="5" id="KW-1185">Reference proteome</keyword>